<reference evidence="10" key="1">
    <citation type="submission" date="2018-06" db="EMBL/GenBank/DDBJ databases">
        <authorList>
            <person name="Zhirakovskaya E."/>
        </authorList>
    </citation>
    <scope>NUCLEOTIDE SEQUENCE</scope>
</reference>
<feature type="domain" description="Aminotransferase class V" evidence="9">
    <location>
        <begin position="2"/>
        <end position="343"/>
    </location>
</feature>
<evidence type="ECO:0000256" key="2">
    <source>
        <dbReference type="ARBA" id="ARBA00006490"/>
    </source>
</evidence>
<dbReference type="Gene3D" id="3.40.640.10">
    <property type="entry name" value="Type I PLP-dependent aspartate aminotransferase-like (Major domain)"/>
    <property type="match status" value="1"/>
</dbReference>
<dbReference type="PANTHER" id="PTHR11601">
    <property type="entry name" value="CYSTEINE DESULFURYLASE FAMILY MEMBER"/>
    <property type="match status" value="1"/>
</dbReference>
<dbReference type="AlphaFoldDB" id="A0A3B0YNL5"/>
<keyword evidence="7" id="KW-0408">Iron</keyword>
<dbReference type="InterPro" id="IPR015424">
    <property type="entry name" value="PyrdxlP-dep_Trfase"/>
</dbReference>
<dbReference type="InterPro" id="IPR015422">
    <property type="entry name" value="PyrdxlP-dep_Trfase_small"/>
</dbReference>
<organism evidence="10">
    <name type="scientific">hydrothermal vent metagenome</name>
    <dbReference type="NCBI Taxonomy" id="652676"/>
    <lineage>
        <taxon>unclassified sequences</taxon>
        <taxon>metagenomes</taxon>
        <taxon>ecological metagenomes</taxon>
    </lineage>
</organism>
<comment type="cofactor">
    <cofactor evidence="1">
        <name>pyridoxal 5'-phosphate</name>
        <dbReference type="ChEBI" id="CHEBI:597326"/>
    </cofactor>
</comment>
<dbReference type="PANTHER" id="PTHR11601:SF34">
    <property type="entry name" value="CYSTEINE DESULFURASE"/>
    <property type="match status" value="1"/>
</dbReference>
<keyword evidence="6" id="KW-0663">Pyridoxal phosphate</keyword>
<dbReference type="PIRSF" id="PIRSF005572">
    <property type="entry name" value="NifS"/>
    <property type="match status" value="1"/>
</dbReference>
<evidence type="ECO:0000313" key="10">
    <source>
        <dbReference type="EMBL" id="VAW70514.1"/>
    </source>
</evidence>
<protein>
    <recommendedName>
        <fullName evidence="3">cysteine desulfurase</fullName>
        <ecNumber evidence="3">2.8.1.7</ecNumber>
    </recommendedName>
</protein>
<comment type="similarity">
    <text evidence="2">Belongs to the class-V pyridoxal-phosphate-dependent aminotransferase family. NifS/IscS subfamily.</text>
</comment>
<dbReference type="GO" id="GO:0051536">
    <property type="term" value="F:iron-sulfur cluster binding"/>
    <property type="evidence" value="ECO:0007669"/>
    <property type="project" value="UniProtKB-KW"/>
</dbReference>
<gene>
    <name evidence="10" type="ORF">MNBD_GAMMA09-2189</name>
</gene>
<keyword evidence="4 10" id="KW-0808">Transferase</keyword>
<dbReference type="InterPro" id="IPR015421">
    <property type="entry name" value="PyrdxlP-dep_Trfase_major"/>
</dbReference>
<evidence type="ECO:0000259" key="9">
    <source>
        <dbReference type="Pfam" id="PF00266"/>
    </source>
</evidence>
<evidence type="ECO:0000256" key="3">
    <source>
        <dbReference type="ARBA" id="ARBA00012239"/>
    </source>
</evidence>
<dbReference type="Pfam" id="PF00266">
    <property type="entry name" value="Aminotran_5"/>
    <property type="match status" value="1"/>
</dbReference>
<accession>A0A3B0YNL5</accession>
<proteinExistence type="inferred from homology"/>
<dbReference type="EMBL" id="UOFI01000199">
    <property type="protein sequence ID" value="VAW70514.1"/>
    <property type="molecule type" value="Genomic_DNA"/>
</dbReference>
<dbReference type="Gene3D" id="3.90.1150.10">
    <property type="entry name" value="Aspartate Aminotransferase, domain 1"/>
    <property type="match status" value="1"/>
</dbReference>
<sequence>MPYMTGIYGNPSSMHRYGRIARDAVEQARQQVAGLVGAETNQIVFTSGGTEANNLAIKGALDDLPVSQFAVSAIEHNSLLEPARSMRNKGWQMDLIAVNTLGQVEIEAMGEQLTKGTRLVSIMAANNETGVLQNIQSLCNQVKAVDEQILFHSDACQMAGKLPLRFAELGIDLMSLSSHKLYGPQGVGALVVKRNVDLTPQLTGGGQENKKRSGTENIAALAGFGAAAEMAGLKMQQRQQAAESLQQNLIEQLSALKGVEIFSSGADKLPNTVQFSAQGIEGETLLMLLDKKGFAVSSGSACDTGQADPSHVLLAMSVPADVARGAIRVSFGEQNTDKDVLQFIEALNSIRQQFN</sequence>
<evidence type="ECO:0000256" key="6">
    <source>
        <dbReference type="ARBA" id="ARBA00022898"/>
    </source>
</evidence>
<dbReference type="Gene3D" id="1.10.260.50">
    <property type="match status" value="1"/>
</dbReference>
<evidence type="ECO:0000256" key="8">
    <source>
        <dbReference type="ARBA" id="ARBA00023014"/>
    </source>
</evidence>
<dbReference type="InterPro" id="IPR016454">
    <property type="entry name" value="Cysteine_dSase"/>
</dbReference>
<keyword evidence="5" id="KW-0479">Metal-binding</keyword>
<dbReference type="InterPro" id="IPR020578">
    <property type="entry name" value="Aminotrans_V_PyrdxlP_BS"/>
</dbReference>
<evidence type="ECO:0000256" key="7">
    <source>
        <dbReference type="ARBA" id="ARBA00023004"/>
    </source>
</evidence>
<evidence type="ECO:0000256" key="1">
    <source>
        <dbReference type="ARBA" id="ARBA00001933"/>
    </source>
</evidence>
<dbReference type="GO" id="GO:0046872">
    <property type="term" value="F:metal ion binding"/>
    <property type="evidence" value="ECO:0007669"/>
    <property type="project" value="UniProtKB-KW"/>
</dbReference>
<evidence type="ECO:0000256" key="4">
    <source>
        <dbReference type="ARBA" id="ARBA00022679"/>
    </source>
</evidence>
<name>A0A3B0YNL5_9ZZZZ</name>
<dbReference type="PROSITE" id="PS00595">
    <property type="entry name" value="AA_TRANSFER_CLASS_5"/>
    <property type="match status" value="1"/>
</dbReference>
<dbReference type="InterPro" id="IPR000192">
    <property type="entry name" value="Aminotrans_V_dom"/>
</dbReference>
<keyword evidence="8" id="KW-0411">Iron-sulfur</keyword>
<dbReference type="GO" id="GO:0031071">
    <property type="term" value="F:cysteine desulfurase activity"/>
    <property type="evidence" value="ECO:0007669"/>
    <property type="project" value="UniProtKB-EC"/>
</dbReference>
<evidence type="ECO:0000256" key="5">
    <source>
        <dbReference type="ARBA" id="ARBA00022723"/>
    </source>
</evidence>
<dbReference type="EC" id="2.8.1.7" evidence="3"/>
<dbReference type="SUPFAM" id="SSF53383">
    <property type="entry name" value="PLP-dependent transferases"/>
    <property type="match status" value="1"/>
</dbReference>